<dbReference type="SMART" id="SM00408">
    <property type="entry name" value="IGc2"/>
    <property type="match status" value="4"/>
</dbReference>
<dbReference type="GO" id="GO:0005886">
    <property type="term" value="C:plasma membrane"/>
    <property type="evidence" value="ECO:0007669"/>
    <property type="project" value="UniProtKB-SubCell"/>
</dbReference>
<dbReference type="SMART" id="SM00409">
    <property type="entry name" value="IG"/>
    <property type="match status" value="4"/>
</dbReference>
<keyword evidence="8" id="KW-1133">Transmembrane helix</keyword>
<organism evidence="16 17">
    <name type="scientific">Albula goreensis</name>
    <dbReference type="NCBI Taxonomy" id="1534307"/>
    <lineage>
        <taxon>Eukaryota</taxon>
        <taxon>Metazoa</taxon>
        <taxon>Chordata</taxon>
        <taxon>Craniata</taxon>
        <taxon>Vertebrata</taxon>
        <taxon>Euteleostomi</taxon>
        <taxon>Actinopterygii</taxon>
        <taxon>Neopterygii</taxon>
        <taxon>Teleostei</taxon>
        <taxon>Albuliformes</taxon>
        <taxon>Albulidae</taxon>
        <taxon>Albula</taxon>
    </lineage>
</organism>
<dbReference type="PROSITE" id="PS50835">
    <property type="entry name" value="IG_LIKE"/>
    <property type="match status" value="4"/>
</dbReference>
<keyword evidence="3" id="KW-1003">Cell membrane</keyword>
<evidence type="ECO:0000256" key="6">
    <source>
        <dbReference type="ARBA" id="ARBA00022737"/>
    </source>
</evidence>
<keyword evidence="5" id="KW-0732">Signal</keyword>
<keyword evidence="11" id="KW-0325">Glycoprotein</keyword>
<keyword evidence="6" id="KW-0677">Repeat</keyword>
<dbReference type="SUPFAM" id="SSF48726">
    <property type="entry name" value="Immunoglobulin"/>
    <property type="match status" value="4"/>
</dbReference>
<feature type="domain" description="Ig-like" evidence="14">
    <location>
        <begin position="209"/>
        <end position="296"/>
    </location>
</feature>
<keyword evidence="4" id="KW-0812">Transmembrane</keyword>
<dbReference type="Gene3D" id="2.60.40.10">
    <property type="entry name" value="Immunoglobulins"/>
    <property type="match status" value="5"/>
</dbReference>
<dbReference type="PANTHER" id="PTHR12231:SF257">
    <property type="entry name" value="NEURAL CELL ADHESION MOLECULE L1-LIKE PROTEIN"/>
    <property type="match status" value="1"/>
</dbReference>
<evidence type="ECO:0000256" key="13">
    <source>
        <dbReference type="SAM" id="MobiDB-lite"/>
    </source>
</evidence>
<evidence type="ECO:0000256" key="2">
    <source>
        <dbReference type="ARBA" id="ARBA00008588"/>
    </source>
</evidence>
<dbReference type="EMBL" id="JAERUA010000023">
    <property type="protein sequence ID" value="KAI1883486.1"/>
    <property type="molecule type" value="Genomic_DNA"/>
</dbReference>
<evidence type="ECO:0000256" key="12">
    <source>
        <dbReference type="ARBA" id="ARBA00023319"/>
    </source>
</evidence>
<dbReference type="SMART" id="SM00060">
    <property type="entry name" value="FN3"/>
    <property type="match status" value="1"/>
</dbReference>
<feature type="domain" description="Fibronectin type-III" evidence="15">
    <location>
        <begin position="404"/>
        <end position="501"/>
    </location>
</feature>
<sequence length="507" mass="56090">MPLTSPPTPYVPRLRQPCWGAPTQLPGPVWLQEHQAGPERETLELECIAEGLPTPQISWSKESGKLPEDRTSLDGFQKKLKIMEVTEADGGDYRCTARNNLGSIHHIITVVVKAAPYWRKTPKNLILAPQESGVLSCQVNGDPKPIITWSMNGVPIENTPKDPSRSIDEDTITFSNVQPGASAVYQCNASNEYGYVLANTFVNVLSEPPRVLTSPNQVYQVIRENPAFLDCAAFGSPIPTITWFKEGHATALAGDPLVLHENGTLEIPSAQSLDSGRYTCRANNSLGVKDNHVFLEVKEPTRILKQSDYKMVQRHSNAVFECRVTHDPSLIPTVTWLKDSGELPDDERFVVDSDSLTINDVTEEDEGAYTCIMNTTLDQDSASAVLTVVEATPTPAIVYEKPDPPTDLELTDQQPRSVQLTWTPGDEHNSPIQKFIIQYEDGLHHPGVWHNLTEVPGTKTTAHLKLSPFVLYAFRVVAGNAMGHSQPSIPSRQYQPRLQPQKKTPLV</sequence>
<proteinExistence type="inferred from homology"/>
<comment type="caution">
    <text evidence="16">The sequence shown here is derived from an EMBL/GenBank/DDBJ whole genome shotgun (WGS) entry which is preliminary data.</text>
</comment>
<dbReference type="InterPro" id="IPR003598">
    <property type="entry name" value="Ig_sub2"/>
</dbReference>
<dbReference type="FunFam" id="2.60.40.10:FF:000005">
    <property type="entry name" value="Neuronal cell adhesion molecule"/>
    <property type="match status" value="1"/>
</dbReference>
<dbReference type="InterPro" id="IPR013783">
    <property type="entry name" value="Ig-like_fold"/>
</dbReference>
<evidence type="ECO:0000256" key="4">
    <source>
        <dbReference type="ARBA" id="ARBA00022692"/>
    </source>
</evidence>
<feature type="domain" description="Ig-like" evidence="14">
    <location>
        <begin position="22"/>
        <end position="111"/>
    </location>
</feature>
<dbReference type="FunFam" id="2.60.40.10:FF:000078">
    <property type="entry name" value="Neuronal cell adhesion molecule"/>
    <property type="match status" value="1"/>
</dbReference>
<keyword evidence="7" id="KW-0130">Cell adhesion</keyword>
<evidence type="ECO:0008006" key="18">
    <source>
        <dbReference type="Google" id="ProtNLM"/>
    </source>
</evidence>
<dbReference type="PANTHER" id="PTHR12231">
    <property type="entry name" value="CTX-RELATED TYPE I TRANSMEMBRANE PROTEIN"/>
    <property type="match status" value="1"/>
</dbReference>
<dbReference type="InterPro" id="IPR013098">
    <property type="entry name" value="Ig_I-set"/>
</dbReference>
<dbReference type="PROSITE" id="PS50853">
    <property type="entry name" value="FN3"/>
    <property type="match status" value="1"/>
</dbReference>
<gene>
    <name evidence="16" type="ORF">AGOR_G00231940</name>
</gene>
<dbReference type="FunFam" id="2.60.40.10:FF:000057">
    <property type="entry name" value="neural cell adhesion molecule L1"/>
    <property type="match status" value="1"/>
</dbReference>
<evidence type="ECO:0000256" key="5">
    <source>
        <dbReference type="ARBA" id="ARBA00022729"/>
    </source>
</evidence>
<evidence type="ECO:0000313" key="16">
    <source>
        <dbReference type="EMBL" id="KAI1883486.1"/>
    </source>
</evidence>
<comment type="subcellular location">
    <subcellularLocation>
        <location evidence="1">Cell membrane</location>
        <topology evidence="1">Single-pass type I membrane protein</topology>
    </subcellularLocation>
</comment>
<accession>A0A8T3CFX6</accession>
<protein>
    <recommendedName>
        <fullName evidence="18">Neuronal cell adhesion molecule</fullName>
    </recommendedName>
</protein>
<evidence type="ECO:0000256" key="7">
    <source>
        <dbReference type="ARBA" id="ARBA00022889"/>
    </source>
</evidence>
<feature type="domain" description="Ig-like" evidence="14">
    <location>
        <begin position="116"/>
        <end position="203"/>
    </location>
</feature>
<evidence type="ECO:0000256" key="9">
    <source>
        <dbReference type="ARBA" id="ARBA00023136"/>
    </source>
</evidence>
<keyword evidence="9" id="KW-0472">Membrane</keyword>
<dbReference type="InterPro" id="IPR036179">
    <property type="entry name" value="Ig-like_dom_sf"/>
</dbReference>
<dbReference type="OrthoDB" id="6244967at2759"/>
<keyword evidence="17" id="KW-1185">Reference proteome</keyword>
<keyword evidence="10" id="KW-1015">Disulfide bond</keyword>
<dbReference type="GO" id="GO:0007155">
    <property type="term" value="P:cell adhesion"/>
    <property type="evidence" value="ECO:0007669"/>
    <property type="project" value="UniProtKB-KW"/>
</dbReference>
<dbReference type="InterPro" id="IPR003961">
    <property type="entry name" value="FN3_dom"/>
</dbReference>
<dbReference type="Proteomes" id="UP000829720">
    <property type="component" value="Unassembled WGS sequence"/>
</dbReference>
<dbReference type="GO" id="GO:0030424">
    <property type="term" value="C:axon"/>
    <property type="evidence" value="ECO:0007669"/>
    <property type="project" value="UniProtKB-ARBA"/>
</dbReference>
<dbReference type="Pfam" id="PF00041">
    <property type="entry name" value="fn3"/>
    <property type="match status" value="1"/>
</dbReference>
<evidence type="ECO:0000259" key="15">
    <source>
        <dbReference type="PROSITE" id="PS50853"/>
    </source>
</evidence>
<dbReference type="CDD" id="cd00063">
    <property type="entry name" value="FN3"/>
    <property type="match status" value="1"/>
</dbReference>
<dbReference type="InterPro" id="IPR007110">
    <property type="entry name" value="Ig-like_dom"/>
</dbReference>
<evidence type="ECO:0000256" key="3">
    <source>
        <dbReference type="ARBA" id="ARBA00022475"/>
    </source>
</evidence>
<evidence type="ECO:0000313" key="17">
    <source>
        <dbReference type="Proteomes" id="UP000829720"/>
    </source>
</evidence>
<dbReference type="Pfam" id="PF07679">
    <property type="entry name" value="I-set"/>
    <property type="match status" value="2"/>
</dbReference>
<dbReference type="AlphaFoldDB" id="A0A8T3CFX6"/>
<evidence type="ECO:0000256" key="11">
    <source>
        <dbReference type="ARBA" id="ARBA00023180"/>
    </source>
</evidence>
<reference evidence="16" key="1">
    <citation type="submission" date="2021-01" db="EMBL/GenBank/DDBJ databases">
        <authorList>
            <person name="Zahm M."/>
            <person name="Roques C."/>
            <person name="Cabau C."/>
            <person name="Klopp C."/>
            <person name="Donnadieu C."/>
            <person name="Jouanno E."/>
            <person name="Lampietro C."/>
            <person name="Louis A."/>
            <person name="Herpin A."/>
            <person name="Echchiki A."/>
            <person name="Berthelot C."/>
            <person name="Parey E."/>
            <person name="Roest-Crollius H."/>
            <person name="Braasch I."/>
            <person name="Postlethwait J."/>
            <person name="Bobe J."/>
            <person name="Montfort J."/>
            <person name="Bouchez O."/>
            <person name="Begum T."/>
            <person name="Mejri S."/>
            <person name="Adams A."/>
            <person name="Chen W.-J."/>
            <person name="Guiguen Y."/>
        </authorList>
    </citation>
    <scope>NUCLEOTIDE SEQUENCE</scope>
    <source>
        <tissue evidence="16">Blood</tissue>
    </source>
</reference>
<name>A0A8T3CFX6_9TELE</name>
<dbReference type="Pfam" id="PF13927">
    <property type="entry name" value="Ig_3"/>
    <property type="match status" value="2"/>
</dbReference>
<evidence type="ECO:0000256" key="10">
    <source>
        <dbReference type="ARBA" id="ARBA00023157"/>
    </source>
</evidence>
<dbReference type="FunFam" id="2.60.40.10:FF:000347">
    <property type="entry name" value="Neuronal cell adhesion molecule"/>
    <property type="match status" value="1"/>
</dbReference>
<feature type="region of interest" description="Disordered" evidence="13">
    <location>
        <begin position="484"/>
        <end position="507"/>
    </location>
</feature>
<dbReference type="FunFam" id="2.60.40.10:FF:000238">
    <property type="entry name" value="Neuronal cell adhesion molecule"/>
    <property type="match status" value="1"/>
</dbReference>
<dbReference type="InterPro" id="IPR036116">
    <property type="entry name" value="FN3_sf"/>
</dbReference>
<dbReference type="SUPFAM" id="SSF49265">
    <property type="entry name" value="Fibronectin type III"/>
    <property type="match status" value="1"/>
</dbReference>
<comment type="similarity">
    <text evidence="2">Belongs to the immunoglobulin superfamily. L1/neurofascin/NgCAM family.</text>
</comment>
<dbReference type="InterPro" id="IPR003599">
    <property type="entry name" value="Ig_sub"/>
</dbReference>
<keyword evidence="12" id="KW-0393">Immunoglobulin domain</keyword>
<dbReference type="InterPro" id="IPR051170">
    <property type="entry name" value="Neural/epithelial_adhesion"/>
</dbReference>
<evidence type="ECO:0000256" key="8">
    <source>
        <dbReference type="ARBA" id="ARBA00022989"/>
    </source>
</evidence>
<evidence type="ECO:0000259" key="14">
    <source>
        <dbReference type="PROSITE" id="PS50835"/>
    </source>
</evidence>
<feature type="domain" description="Ig-like" evidence="14">
    <location>
        <begin position="300"/>
        <end position="387"/>
    </location>
</feature>
<evidence type="ECO:0000256" key="1">
    <source>
        <dbReference type="ARBA" id="ARBA00004251"/>
    </source>
</evidence>